<evidence type="ECO:0000313" key="3">
    <source>
        <dbReference type="Proteomes" id="UP000178427"/>
    </source>
</evidence>
<gene>
    <name evidence="2" type="ORF">A3A40_01355</name>
</gene>
<dbReference type="Proteomes" id="UP000178427">
    <property type="component" value="Unassembled WGS sequence"/>
</dbReference>
<dbReference type="GO" id="GO:0006364">
    <property type="term" value="P:rRNA processing"/>
    <property type="evidence" value="ECO:0007669"/>
    <property type="project" value="InterPro"/>
</dbReference>
<dbReference type="InterPro" id="IPR000238">
    <property type="entry name" value="RbfA"/>
</dbReference>
<comment type="caution">
    <text evidence="2">The sequence shown here is derived from an EMBL/GenBank/DDBJ whole genome shotgun (WGS) entry which is preliminary data.</text>
</comment>
<protein>
    <recommendedName>
        <fullName evidence="4">Ribosome-binding factor A</fullName>
    </recommendedName>
</protein>
<evidence type="ECO:0000256" key="1">
    <source>
        <dbReference type="ARBA" id="ARBA00022517"/>
    </source>
</evidence>
<dbReference type="Gene3D" id="3.30.300.20">
    <property type="match status" value="1"/>
</dbReference>
<dbReference type="SUPFAM" id="SSF89919">
    <property type="entry name" value="Ribosome-binding factor A, RbfA"/>
    <property type="match status" value="1"/>
</dbReference>
<dbReference type="AlphaFoldDB" id="A0A1F6EK32"/>
<organism evidence="2 3">
    <name type="scientific">Candidatus Kaiserbacteria bacterium RIFCSPLOWO2_01_FULL_54_20</name>
    <dbReference type="NCBI Taxonomy" id="1798513"/>
    <lineage>
        <taxon>Bacteria</taxon>
        <taxon>Candidatus Kaiseribacteriota</taxon>
    </lineage>
</organism>
<keyword evidence="1" id="KW-0690">Ribosome biogenesis</keyword>
<name>A0A1F6EK32_9BACT</name>
<dbReference type="InterPro" id="IPR015946">
    <property type="entry name" value="KH_dom-like_a/b"/>
</dbReference>
<accession>A0A1F6EK32</accession>
<dbReference type="InterPro" id="IPR023799">
    <property type="entry name" value="RbfA_dom_sf"/>
</dbReference>
<proteinExistence type="predicted"/>
<reference evidence="2 3" key="1">
    <citation type="journal article" date="2016" name="Nat. Commun.">
        <title>Thousands of microbial genomes shed light on interconnected biogeochemical processes in an aquifer system.</title>
        <authorList>
            <person name="Anantharaman K."/>
            <person name="Brown C.T."/>
            <person name="Hug L.A."/>
            <person name="Sharon I."/>
            <person name="Castelle C.J."/>
            <person name="Probst A.J."/>
            <person name="Thomas B.C."/>
            <person name="Singh A."/>
            <person name="Wilkins M.J."/>
            <person name="Karaoz U."/>
            <person name="Brodie E.L."/>
            <person name="Williams K.H."/>
            <person name="Hubbard S.S."/>
            <person name="Banfield J.F."/>
        </authorList>
    </citation>
    <scope>NUCLEOTIDE SEQUENCE [LARGE SCALE GENOMIC DNA]</scope>
</reference>
<dbReference type="STRING" id="1798513.A3A40_01355"/>
<sequence length="110" mass="12585">MGSHRHTQVSEALAHLAGDFFAREAANPSVNGLITVTRADLTDDFKNVVILFSVLPQTMEEAALKFAKRARSDFREYVKKHTLFHPVPLVDFEIDYGEKNRQRIDELTRK</sequence>
<dbReference type="Pfam" id="PF02033">
    <property type="entry name" value="RBFA"/>
    <property type="match status" value="1"/>
</dbReference>
<evidence type="ECO:0008006" key="4">
    <source>
        <dbReference type="Google" id="ProtNLM"/>
    </source>
</evidence>
<evidence type="ECO:0000313" key="2">
    <source>
        <dbReference type="EMBL" id="OGG74011.1"/>
    </source>
</evidence>
<dbReference type="EMBL" id="MFMA01000014">
    <property type="protein sequence ID" value="OGG74011.1"/>
    <property type="molecule type" value="Genomic_DNA"/>
</dbReference>